<feature type="transmembrane region" description="Helical" evidence="1">
    <location>
        <begin position="64"/>
        <end position="88"/>
    </location>
</feature>
<keyword evidence="3" id="KW-1185">Reference proteome</keyword>
<evidence type="ECO:0000313" key="3">
    <source>
        <dbReference type="Proteomes" id="UP001387364"/>
    </source>
</evidence>
<feature type="transmembrane region" description="Helical" evidence="1">
    <location>
        <begin position="20"/>
        <end position="44"/>
    </location>
</feature>
<dbReference type="Proteomes" id="UP001387364">
    <property type="component" value="Chromosome"/>
</dbReference>
<evidence type="ECO:0000313" key="2">
    <source>
        <dbReference type="EMBL" id="WXB91666.1"/>
    </source>
</evidence>
<keyword evidence="1" id="KW-1133">Transmembrane helix</keyword>
<evidence type="ECO:0000256" key="1">
    <source>
        <dbReference type="SAM" id="Phobius"/>
    </source>
</evidence>
<proteinExistence type="predicted"/>
<gene>
    <name evidence="2" type="ORF">WDJ61_10300</name>
</gene>
<dbReference type="EMBL" id="CP147404">
    <property type="protein sequence ID" value="WXB91666.1"/>
    <property type="molecule type" value="Genomic_DNA"/>
</dbReference>
<feature type="transmembrane region" description="Helical" evidence="1">
    <location>
        <begin position="174"/>
        <end position="198"/>
    </location>
</feature>
<accession>A0ABZ2N2P7</accession>
<protein>
    <submittedName>
        <fullName evidence="2">DUF975 family protein</fullName>
    </submittedName>
</protein>
<sequence>MTVRISSIKKEARDALAGNWGIAVLLTLILVFFAGIVPIMFEIAASGGFENWVNQTEPSSSSSLFSLLISFAMIPFSVSVYWFFLHLVRGKRQSVGDVFSIYASIGTAFKMIGVSILIGIFVFLWFLLLIIPGIIKSFSYSQTFFILKDQPELSALEAISESKRRMKGYKWKYFVLYLSFIGWAFLSLFTLGIGYLWLMPYMQASLATFYNRHIATQGHEM</sequence>
<organism evidence="2 3">
    <name type="scientific">Bacillus kandeliae</name>
    <dbReference type="NCBI Taxonomy" id="3129297"/>
    <lineage>
        <taxon>Bacteria</taxon>
        <taxon>Bacillati</taxon>
        <taxon>Bacillota</taxon>
        <taxon>Bacilli</taxon>
        <taxon>Bacillales</taxon>
        <taxon>Bacillaceae</taxon>
        <taxon>Bacillus</taxon>
    </lineage>
</organism>
<dbReference type="RefSeq" id="WP_338749377.1">
    <property type="nucleotide sequence ID" value="NZ_CP147404.1"/>
</dbReference>
<feature type="transmembrane region" description="Helical" evidence="1">
    <location>
        <begin position="109"/>
        <end position="135"/>
    </location>
</feature>
<dbReference type="PANTHER" id="PTHR40076:SF1">
    <property type="entry name" value="MEMBRANE PROTEIN"/>
    <property type="match status" value="1"/>
</dbReference>
<keyword evidence="1" id="KW-0472">Membrane</keyword>
<dbReference type="PANTHER" id="PTHR40076">
    <property type="entry name" value="MEMBRANE PROTEIN-RELATED"/>
    <property type="match status" value="1"/>
</dbReference>
<reference evidence="2 3" key="1">
    <citation type="submission" date="2024-02" db="EMBL/GenBank/DDBJ databases">
        <title>Seven novel Bacillus-like species.</title>
        <authorList>
            <person name="Liu G."/>
        </authorList>
    </citation>
    <scope>NUCLEOTIDE SEQUENCE [LARGE SCALE GENOMIC DNA]</scope>
    <source>
        <strain evidence="2 3">FJAT-52991</strain>
    </source>
</reference>
<dbReference type="Pfam" id="PF06161">
    <property type="entry name" value="DUF975"/>
    <property type="match status" value="1"/>
</dbReference>
<dbReference type="InterPro" id="IPR010380">
    <property type="entry name" value="DUF975"/>
</dbReference>
<keyword evidence="1" id="KW-0812">Transmembrane</keyword>
<name>A0ABZ2N2P7_9BACI</name>